<evidence type="ECO:0000313" key="2">
    <source>
        <dbReference type="Proteomes" id="UP000683511"/>
    </source>
</evidence>
<keyword evidence="2" id="KW-1185">Reference proteome</keyword>
<evidence type="ECO:0000313" key="1">
    <source>
        <dbReference type="EMBL" id="QXE23027.1"/>
    </source>
</evidence>
<gene>
    <name evidence="1" type="ORF">B6N60_01715</name>
</gene>
<proteinExistence type="predicted"/>
<dbReference type="KEGG" id="rsin:B6N60_01715"/>
<organism evidence="1 2">
    <name type="scientific">Richelia sinica FACHB-800</name>
    <dbReference type="NCBI Taxonomy" id="1357546"/>
    <lineage>
        <taxon>Bacteria</taxon>
        <taxon>Bacillati</taxon>
        <taxon>Cyanobacteriota</taxon>
        <taxon>Cyanophyceae</taxon>
        <taxon>Nostocales</taxon>
        <taxon>Nostocaceae</taxon>
        <taxon>Richelia</taxon>
    </lineage>
</organism>
<sequence length="132" mass="15760">MLKLEDIRQDDSGDWFINITNEIGFVLGDQDNPPTENILKLAEDIISKLDRLVVESLDYIDIWVDRNRPGVGRKYELYTVFMMPEGKEVKLIFHFPEDEMSEWWVSFNILRYPKYDDKPSYWPVSFGRNQTY</sequence>
<dbReference type="AlphaFoldDB" id="A0A975T7R8"/>
<accession>A0A975T7R8</accession>
<dbReference type="Proteomes" id="UP000683511">
    <property type="component" value="Chromosome"/>
</dbReference>
<reference evidence="1" key="1">
    <citation type="submission" date="2017-04" db="EMBL/GenBank/DDBJ databases">
        <title>Genome deletions in a multicellular cyanobacterial endosymbiont for morphological adaptation in marine diatoms.</title>
        <authorList>
            <person name="Wang Y."/>
            <person name="Gao H."/>
            <person name="Li R."/>
            <person name="Xu X."/>
        </authorList>
    </citation>
    <scope>NUCLEOTIDE SEQUENCE</scope>
    <source>
        <strain evidence="1">FACHB 800</strain>
    </source>
</reference>
<name>A0A975T7R8_9NOST</name>
<dbReference type="EMBL" id="CP021056">
    <property type="protein sequence ID" value="QXE23027.1"/>
    <property type="molecule type" value="Genomic_DNA"/>
</dbReference>
<protein>
    <submittedName>
        <fullName evidence="1">Uncharacterized protein</fullName>
    </submittedName>
</protein>